<comment type="caution">
    <text evidence="2">The sequence shown here is derived from an EMBL/GenBank/DDBJ whole genome shotgun (WGS) entry which is preliminary data.</text>
</comment>
<organism evidence="2 3">
    <name type="scientific">Orbilia oligospora</name>
    <name type="common">Nematode-trapping fungus</name>
    <name type="synonym">Arthrobotrys oligospora</name>
    <dbReference type="NCBI Taxonomy" id="2813651"/>
    <lineage>
        <taxon>Eukaryota</taxon>
        <taxon>Fungi</taxon>
        <taxon>Dikarya</taxon>
        <taxon>Ascomycota</taxon>
        <taxon>Pezizomycotina</taxon>
        <taxon>Orbiliomycetes</taxon>
        <taxon>Orbiliales</taxon>
        <taxon>Orbiliaceae</taxon>
        <taxon>Orbilia</taxon>
    </lineage>
</organism>
<reference evidence="2 3" key="1">
    <citation type="submission" date="2019-06" db="EMBL/GenBank/DDBJ databases">
        <authorList>
            <person name="Palmer J.M."/>
        </authorList>
    </citation>
    <scope>NUCLEOTIDE SEQUENCE [LARGE SCALE GENOMIC DNA]</scope>
    <source>
        <strain evidence="2 3">TWF788</strain>
    </source>
</reference>
<sequence length="145" mass="16862">MKCKAPGSQRRHRFPYRAKPSITPTPVDTDSFSERDYVGVAVFRWYTSSIYGARRQILTLQHKMKDMGIGFRVESLLWYGILITVEGLESGDPRKDAAERLLHPYLKDNRILWFQDEEELGPDLLREYWNIYLEEGVPAGAFSFS</sequence>
<feature type="region of interest" description="Disordered" evidence="1">
    <location>
        <begin position="1"/>
        <end position="22"/>
    </location>
</feature>
<gene>
    <name evidence="2" type="ORF">TWF788_008231</name>
</gene>
<dbReference type="Proteomes" id="UP000479691">
    <property type="component" value="Unassembled WGS sequence"/>
</dbReference>
<name>A0A7C8Q3Q5_ORBOL</name>
<proteinExistence type="predicted"/>
<evidence type="ECO:0000313" key="3">
    <source>
        <dbReference type="Proteomes" id="UP000479691"/>
    </source>
</evidence>
<accession>A0A7C8Q3Q5</accession>
<evidence type="ECO:0000256" key="1">
    <source>
        <dbReference type="SAM" id="MobiDB-lite"/>
    </source>
</evidence>
<dbReference type="EMBL" id="JAABOE010000005">
    <property type="protein sequence ID" value="KAF3190709.1"/>
    <property type="molecule type" value="Genomic_DNA"/>
</dbReference>
<dbReference type="AlphaFoldDB" id="A0A7C8Q3Q5"/>
<feature type="compositionally biased region" description="Basic residues" evidence="1">
    <location>
        <begin position="1"/>
        <end position="16"/>
    </location>
</feature>
<protein>
    <submittedName>
        <fullName evidence="2">Uncharacterized protein</fullName>
    </submittedName>
</protein>
<evidence type="ECO:0000313" key="2">
    <source>
        <dbReference type="EMBL" id="KAF3190709.1"/>
    </source>
</evidence>